<comment type="similarity">
    <text evidence="2">Belongs to the glycosyl hydrolase 33 family.</text>
</comment>
<dbReference type="PANTHER" id="PTHR10628:SF30">
    <property type="entry name" value="EXO-ALPHA-SIALIDASE"/>
    <property type="match status" value="1"/>
</dbReference>
<comment type="catalytic activity">
    <reaction evidence="1">
        <text>Hydrolysis of alpha-(2-&gt;3)-, alpha-(2-&gt;6)-, alpha-(2-&gt;8)- glycosidic linkages of terminal sialic acid residues in oligosaccharides, glycoproteins, glycolipids, colominic acid and synthetic substrates.</text>
        <dbReference type="EC" id="3.2.1.18"/>
    </reaction>
</comment>
<evidence type="ECO:0000256" key="3">
    <source>
        <dbReference type="ARBA" id="ARBA00012733"/>
    </source>
</evidence>
<feature type="chain" id="PRO_5046662806" description="exo-alpha-sialidase" evidence="4">
    <location>
        <begin position="19"/>
        <end position="383"/>
    </location>
</feature>
<evidence type="ECO:0000256" key="4">
    <source>
        <dbReference type="SAM" id="SignalP"/>
    </source>
</evidence>
<accession>A0ABT0Z4B9</accession>
<dbReference type="InterPro" id="IPR026856">
    <property type="entry name" value="Sialidase_fam"/>
</dbReference>
<evidence type="ECO:0000256" key="1">
    <source>
        <dbReference type="ARBA" id="ARBA00000427"/>
    </source>
</evidence>
<dbReference type="EC" id="3.2.1.18" evidence="3"/>
<comment type="caution">
    <text evidence="6">The sequence shown here is derived from an EMBL/GenBank/DDBJ whole genome shotgun (WGS) entry which is preliminary data.</text>
</comment>
<dbReference type="Gene3D" id="2.120.10.10">
    <property type="match status" value="1"/>
</dbReference>
<keyword evidence="6" id="KW-0378">Hydrolase</keyword>
<dbReference type="EMBL" id="JAMSCK010000004">
    <property type="protein sequence ID" value="MCM8570369.1"/>
    <property type="molecule type" value="Genomic_DNA"/>
</dbReference>
<evidence type="ECO:0000259" key="5">
    <source>
        <dbReference type="Pfam" id="PF13088"/>
    </source>
</evidence>
<dbReference type="CDD" id="cd15482">
    <property type="entry name" value="Sialidase_non-viral"/>
    <property type="match status" value="1"/>
</dbReference>
<name>A0ABT0Z4B9_9FLAO</name>
<dbReference type="InterPro" id="IPR036278">
    <property type="entry name" value="Sialidase_sf"/>
</dbReference>
<dbReference type="RefSeq" id="WP_252114399.1">
    <property type="nucleotide sequence ID" value="NZ_JAMSCK010000004.1"/>
</dbReference>
<dbReference type="PROSITE" id="PS51257">
    <property type="entry name" value="PROKAR_LIPOPROTEIN"/>
    <property type="match status" value="1"/>
</dbReference>
<feature type="domain" description="Sialidase" evidence="5">
    <location>
        <begin position="85"/>
        <end position="352"/>
    </location>
</feature>
<evidence type="ECO:0000313" key="7">
    <source>
        <dbReference type="Proteomes" id="UP001155077"/>
    </source>
</evidence>
<dbReference type="PANTHER" id="PTHR10628">
    <property type="entry name" value="SIALIDASE"/>
    <property type="match status" value="1"/>
</dbReference>
<proteinExistence type="inferred from homology"/>
<feature type="signal peptide" evidence="4">
    <location>
        <begin position="1"/>
        <end position="18"/>
    </location>
</feature>
<keyword evidence="4" id="KW-0732">Signal</keyword>
<keyword evidence="7" id="KW-1185">Reference proteome</keyword>
<dbReference type="InterPro" id="IPR011040">
    <property type="entry name" value="Sialidase"/>
</dbReference>
<reference evidence="6" key="1">
    <citation type="submission" date="2022-06" db="EMBL/GenBank/DDBJ databases">
        <title>Gramella sediminis sp. nov., isolated from deep-sea sediment of the Indian Ocean.</title>
        <authorList>
            <person name="Yang L."/>
        </authorList>
    </citation>
    <scope>NUCLEOTIDE SEQUENCE</scope>
    <source>
        <strain evidence="6">HMD3159</strain>
    </source>
</reference>
<sequence>MKKISILLISLVFFSCGAQDLQQSDNPNQDTQENIPHNITFKNLFDARNTEGVECYRIPALVTAPNGDLIAAIDERVPGCADLRGSKDINIVQRRSADNGKTWTEIETVIDFPYGQSASDPSMIVDDETGDIFMFYNYMDLEKEKDVYYLHVIKSTDNGKTWGEPKDITSQISKEEWHNDFKFITSGRGIQTQNGRLLHTLVRLKEGVYLFGSDDHGENWFLIDSPVKPADESKVIQLANGNYMINSRVNTGEGHRYVHVSEDKGLTWETFAEHELVDPGNNASIIRYTSVNEGDDKNRLLFSNSNNAEGRKNLTVRISYDEGKTWSSGKTVYSGPAAYSSMTILENGHIGIFFEKDNYTENAFVSFPLSWLTDGEDSLKGTD</sequence>
<dbReference type="SUPFAM" id="SSF50939">
    <property type="entry name" value="Sialidases"/>
    <property type="match status" value="1"/>
</dbReference>
<organism evidence="6 7">
    <name type="scientific">Gramella jeungdoensis</name>
    <dbReference type="NCBI Taxonomy" id="708091"/>
    <lineage>
        <taxon>Bacteria</taxon>
        <taxon>Pseudomonadati</taxon>
        <taxon>Bacteroidota</taxon>
        <taxon>Flavobacteriia</taxon>
        <taxon>Flavobacteriales</taxon>
        <taxon>Flavobacteriaceae</taxon>
        <taxon>Christiangramia</taxon>
    </lineage>
</organism>
<evidence type="ECO:0000256" key="2">
    <source>
        <dbReference type="ARBA" id="ARBA00009348"/>
    </source>
</evidence>
<protein>
    <recommendedName>
        <fullName evidence="3">exo-alpha-sialidase</fullName>
        <ecNumber evidence="3">3.2.1.18</ecNumber>
    </recommendedName>
</protein>
<dbReference type="Pfam" id="PF13088">
    <property type="entry name" value="BNR_2"/>
    <property type="match status" value="1"/>
</dbReference>
<evidence type="ECO:0000313" key="6">
    <source>
        <dbReference type="EMBL" id="MCM8570369.1"/>
    </source>
</evidence>
<dbReference type="GO" id="GO:0016787">
    <property type="term" value="F:hydrolase activity"/>
    <property type="evidence" value="ECO:0007669"/>
    <property type="project" value="UniProtKB-KW"/>
</dbReference>
<gene>
    <name evidence="6" type="ORF">NE848_13330</name>
</gene>
<dbReference type="Proteomes" id="UP001155077">
    <property type="component" value="Unassembled WGS sequence"/>
</dbReference>